<gene>
    <name evidence="1" type="ORF">H9716_12430</name>
</gene>
<dbReference type="AlphaFoldDB" id="A0A9D2RN83"/>
<dbReference type="EMBL" id="DWYS01000145">
    <property type="protein sequence ID" value="HJB08647.1"/>
    <property type="molecule type" value="Genomic_DNA"/>
</dbReference>
<proteinExistence type="predicted"/>
<evidence type="ECO:0000313" key="2">
    <source>
        <dbReference type="Proteomes" id="UP000886804"/>
    </source>
</evidence>
<dbReference type="Proteomes" id="UP000886804">
    <property type="component" value="Unassembled WGS sequence"/>
</dbReference>
<reference evidence="1" key="2">
    <citation type="submission" date="2021-04" db="EMBL/GenBank/DDBJ databases">
        <authorList>
            <person name="Gilroy R."/>
        </authorList>
    </citation>
    <scope>NUCLEOTIDE SEQUENCE</scope>
    <source>
        <strain evidence="1">CHK188-4685</strain>
    </source>
</reference>
<accession>A0A9D2RN83</accession>
<protein>
    <submittedName>
        <fullName evidence="1">Helix-turn-helix domain-containing protein</fullName>
    </submittedName>
</protein>
<sequence>MKDEEKRERICRELSGKESLEFGKLQERTGIPDYTLRYLLGEMTREGRVERCGYQSGKKLYRLAKPENHRVCETERTGGIGPKELEKVKRWAKPGQTVRIWNPSGTLDDETGKIEKTKIKAVYPHLVVFENGQSATWAQIAMYCRNKRGFIS</sequence>
<dbReference type="SUPFAM" id="SSF46785">
    <property type="entry name" value="Winged helix' DNA-binding domain"/>
    <property type="match status" value="1"/>
</dbReference>
<reference evidence="1" key="1">
    <citation type="journal article" date="2021" name="PeerJ">
        <title>Extensive microbial diversity within the chicken gut microbiome revealed by metagenomics and culture.</title>
        <authorList>
            <person name="Gilroy R."/>
            <person name="Ravi A."/>
            <person name="Getino M."/>
            <person name="Pursley I."/>
            <person name="Horton D.L."/>
            <person name="Alikhan N.F."/>
            <person name="Baker D."/>
            <person name="Gharbi K."/>
            <person name="Hall N."/>
            <person name="Watson M."/>
            <person name="Adriaenssens E.M."/>
            <person name="Foster-Nyarko E."/>
            <person name="Jarju S."/>
            <person name="Secka A."/>
            <person name="Antonio M."/>
            <person name="Oren A."/>
            <person name="Chaudhuri R.R."/>
            <person name="La Ragione R."/>
            <person name="Hildebrand F."/>
            <person name="Pallen M.J."/>
        </authorList>
    </citation>
    <scope>NUCLEOTIDE SEQUENCE</scope>
    <source>
        <strain evidence="1">CHK188-4685</strain>
    </source>
</reference>
<name>A0A9D2RN83_9FIRM</name>
<dbReference type="InterPro" id="IPR036390">
    <property type="entry name" value="WH_DNA-bd_sf"/>
</dbReference>
<comment type="caution">
    <text evidence="1">The sequence shown here is derived from an EMBL/GenBank/DDBJ whole genome shotgun (WGS) entry which is preliminary data.</text>
</comment>
<organism evidence="1 2">
    <name type="scientific">Candidatus Enterocloster faecavium</name>
    <dbReference type="NCBI Taxonomy" id="2838560"/>
    <lineage>
        <taxon>Bacteria</taxon>
        <taxon>Bacillati</taxon>
        <taxon>Bacillota</taxon>
        <taxon>Clostridia</taxon>
        <taxon>Lachnospirales</taxon>
        <taxon>Lachnospiraceae</taxon>
        <taxon>Enterocloster</taxon>
    </lineage>
</organism>
<evidence type="ECO:0000313" key="1">
    <source>
        <dbReference type="EMBL" id="HJB08647.1"/>
    </source>
</evidence>